<reference evidence="2 3" key="1">
    <citation type="submission" date="2017-09" db="EMBL/GenBank/DDBJ databases">
        <authorList>
            <person name="Ehlers B."/>
            <person name="Leendertz F.H."/>
        </authorList>
    </citation>
    <scope>NUCLEOTIDE SEQUENCE [LARGE SCALE GENOMIC DNA]</scope>
    <source>
        <strain evidence="2 3">CGMCC 4.6857</strain>
    </source>
</reference>
<dbReference type="OrthoDB" id="9806902at2"/>
<accession>A0A285ICS8</accession>
<dbReference type="RefSeq" id="WP_097321456.1">
    <property type="nucleotide sequence ID" value="NZ_OBDY01000007.1"/>
</dbReference>
<dbReference type="EMBL" id="OBDY01000007">
    <property type="protein sequence ID" value="SNY45770.1"/>
    <property type="molecule type" value="Genomic_DNA"/>
</dbReference>
<name>A0A285ICS8_9ACTN</name>
<keyword evidence="2" id="KW-0378">Hydrolase</keyword>
<dbReference type="Gene3D" id="3.40.50.1820">
    <property type="entry name" value="alpha/beta hydrolase"/>
    <property type="match status" value="1"/>
</dbReference>
<protein>
    <submittedName>
        <fullName evidence="2">Lysophospholipase, alpha-beta hydrolase superfamily</fullName>
    </submittedName>
</protein>
<feature type="compositionally biased region" description="Low complexity" evidence="1">
    <location>
        <begin position="343"/>
        <end position="357"/>
    </location>
</feature>
<feature type="region of interest" description="Disordered" evidence="1">
    <location>
        <begin position="290"/>
        <end position="357"/>
    </location>
</feature>
<evidence type="ECO:0000313" key="2">
    <source>
        <dbReference type="EMBL" id="SNY45770.1"/>
    </source>
</evidence>
<evidence type="ECO:0000313" key="3">
    <source>
        <dbReference type="Proteomes" id="UP000219612"/>
    </source>
</evidence>
<dbReference type="Proteomes" id="UP000219612">
    <property type="component" value="Unassembled WGS sequence"/>
</dbReference>
<evidence type="ECO:0000256" key="1">
    <source>
        <dbReference type="SAM" id="MobiDB-lite"/>
    </source>
</evidence>
<proteinExistence type="predicted"/>
<dbReference type="AlphaFoldDB" id="A0A285ICS8"/>
<dbReference type="InterPro" id="IPR029058">
    <property type="entry name" value="AB_hydrolase_fold"/>
</dbReference>
<dbReference type="SUPFAM" id="SSF53474">
    <property type="entry name" value="alpha/beta-Hydrolases"/>
    <property type="match status" value="1"/>
</dbReference>
<keyword evidence="3" id="KW-1185">Reference proteome</keyword>
<organism evidence="2 3">
    <name type="scientific">Paractinoplanes atraurantiacus</name>
    <dbReference type="NCBI Taxonomy" id="1036182"/>
    <lineage>
        <taxon>Bacteria</taxon>
        <taxon>Bacillati</taxon>
        <taxon>Actinomycetota</taxon>
        <taxon>Actinomycetes</taxon>
        <taxon>Micromonosporales</taxon>
        <taxon>Micromonosporaceae</taxon>
        <taxon>Paractinoplanes</taxon>
    </lineage>
</organism>
<sequence>MSDAYDEPEGVNPRGTVIVAAGRGETTSAYARLGRRLAADGYRVRIPPDITADLGLSLAATEKLPADGALPAPKVLIGSDTGALFARSLAARRAAGLDALVLAALPATRHAAVDQPHEPNARPAAQRPHEANARVAAVERPHEAKARVAAVERPHEANARVAAVERPHGIGGHATVLDWPHEVEARTACPTHQRVLGEDAAVPGALFSTAIPASPAPTGEVTLPALGLHGDADTISPLAQVRPFYPGTLVAIAGGRHDVLNDLSHRTVAATIVLFLERLRPGADLPAIARRLSPGSEGRPVSPCTEGHPSDPAPDGHQAAPGADGHQAIPGPGGHQAVPGSDGRQVSSSSGGPRPVG</sequence>
<dbReference type="GO" id="GO:0016787">
    <property type="term" value="F:hydrolase activity"/>
    <property type="evidence" value="ECO:0007669"/>
    <property type="project" value="UniProtKB-KW"/>
</dbReference>
<gene>
    <name evidence="2" type="ORF">SAMN05421748_107290</name>
</gene>